<comment type="caution">
    <text evidence="1">The sequence shown here is derived from an EMBL/GenBank/DDBJ whole genome shotgun (WGS) entry which is preliminary data.</text>
</comment>
<evidence type="ECO:0000313" key="2">
    <source>
        <dbReference type="Proteomes" id="UP000619486"/>
    </source>
</evidence>
<dbReference type="AlphaFoldDB" id="A0A918HG54"/>
<sequence length="99" mass="10468">MRKEIFINAPFMGWALRLTPGNKTGVRGGRLHSSPGHFPPLYASAPTWRHLSATGRSGKRVGTGRKPARRRTGTIRSGAALGVLPVGSRERGPAGGGRA</sequence>
<proteinExistence type="predicted"/>
<gene>
    <name evidence="1" type="ORF">GCM10014713_63810</name>
</gene>
<reference evidence="1" key="1">
    <citation type="journal article" date="2014" name="Int. J. Syst. Evol. Microbiol.">
        <title>Complete genome sequence of Corynebacterium casei LMG S-19264T (=DSM 44701T), isolated from a smear-ripened cheese.</title>
        <authorList>
            <consortium name="US DOE Joint Genome Institute (JGI-PGF)"/>
            <person name="Walter F."/>
            <person name="Albersmeier A."/>
            <person name="Kalinowski J."/>
            <person name="Ruckert C."/>
        </authorList>
    </citation>
    <scope>NUCLEOTIDE SEQUENCE</scope>
    <source>
        <strain evidence="1">JCM 3172</strain>
    </source>
</reference>
<dbReference type="Proteomes" id="UP000619486">
    <property type="component" value="Unassembled WGS sequence"/>
</dbReference>
<keyword evidence="2" id="KW-1185">Reference proteome</keyword>
<dbReference type="EMBL" id="BMQQ01000039">
    <property type="protein sequence ID" value="GGT61527.1"/>
    <property type="molecule type" value="Genomic_DNA"/>
</dbReference>
<evidence type="ECO:0000313" key="1">
    <source>
        <dbReference type="EMBL" id="GGT61527.1"/>
    </source>
</evidence>
<reference evidence="1" key="2">
    <citation type="submission" date="2020-09" db="EMBL/GenBank/DDBJ databases">
        <authorList>
            <person name="Sun Q."/>
            <person name="Ohkuma M."/>
        </authorList>
    </citation>
    <scope>NUCLEOTIDE SEQUENCE</scope>
    <source>
        <strain evidence="1">JCM 3172</strain>
    </source>
</reference>
<organism evidence="1 2">
    <name type="scientific">Streptomyces purpureus</name>
    <dbReference type="NCBI Taxonomy" id="1951"/>
    <lineage>
        <taxon>Bacteria</taxon>
        <taxon>Bacillati</taxon>
        <taxon>Actinomycetota</taxon>
        <taxon>Actinomycetes</taxon>
        <taxon>Kitasatosporales</taxon>
        <taxon>Streptomycetaceae</taxon>
        <taxon>Streptomyces</taxon>
    </lineage>
</organism>
<accession>A0A918HG54</accession>
<name>A0A918HG54_9ACTN</name>
<protein>
    <submittedName>
        <fullName evidence="1">Uncharacterized protein</fullName>
    </submittedName>
</protein>